<feature type="binding site" evidence="7">
    <location>
        <begin position="217"/>
        <end position="219"/>
    </location>
    <ligand>
        <name>substrate</name>
    </ligand>
</feature>
<dbReference type="Pfam" id="PF04616">
    <property type="entry name" value="Glyco_hydro_43"/>
    <property type="match status" value="1"/>
</dbReference>
<evidence type="ECO:0000256" key="4">
    <source>
        <dbReference type="ARBA" id="ARBA00023295"/>
    </source>
</evidence>
<dbReference type="CDD" id="cd08998">
    <property type="entry name" value="GH43_Arb43a-like"/>
    <property type="match status" value="1"/>
</dbReference>
<dbReference type="InterPro" id="IPR016840">
    <property type="entry name" value="Glyco_hydro_43_endo_a_Ara-ase"/>
</dbReference>
<comment type="catalytic activity">
    <reaction evidence="5">
        <text>Hydrolysis of terminal non-reducing alpha-L-arabinofuranoside residues in alpha-L-arabinosides.</text>
        <dbReference type="EC" id="3.2.1.55"/>
    </reaction>
</comment>
<evidence type="ECO:0000256" key="9">
    <source>
        <dbReference type="SAM" id="MobiDB-lite"/>
    </source>
</evidence>
<comment type="caution">
    <text evidence="10">The sequence shown here is derived from an EMBL/GenBank/DDBJ whole genome shotgun (WGS) entry which is preliminary data.</text>
</comment>
<dbReference type="PANTHER" id="PTHR43301:SF3">
    <property type="entry name" value="ARABINAN ENDO-1,5-ALPHA-L-ARABINOSIDASE A-RELATED"/>
    <property type="match status" value="1"/>
</dbReference>
<dbReference type="InterPro" id="IPR006710">
    <property type="entry name" value="Glyco_hydro_43"/>
</dbReference>
<protein>
    <recommendedName>
        <fullName evidence="5">Extracellular exo-alpha-(1-&gt;5)-L-arabinofuranosidase</fullName>
        <ecNumber evidence="5">3.2.1.55</ecNumber>
    </recommendedName>
</protein>
<feature type="region of interest" description="Disordered" evidence="9">
    <location>
        <begin position="232"/>
        <end position="252"/>
    </location>
</feature>
<name>A0A292ZET2_SPHSA</name>
<dbReference type="InterPro" id="IPR050727">
    <property type="entry name" value="GH43_arabinanases"/>
</dbReference>
<feature type="site" description="Important for catalytic activity, responsible for pKa modulation of the active site Glu and correct orientation of both the proton donor and substrate" evidence="8">
    <location>
        <position position="200"/>
    </location>
</feature>
<dbReference type="UniPathway" id="UPA00667"/>
<dbReference type="Proteomes" id="UP000221538">
    <property type="component" value="Unassembled WGS sequence"/>
</dbReference>
<gene>
    <name evidence="10" type="ORF">SFOMI_2540</name>
</gene>
<feature type="binding site" evidence="7">
    <location>
        <begin position="197"/>
        <end position="200"/>
    </location>
    <ligand>
        <name>substrate</name>
    </ligand>
</feature>
<evidence type="ECO:0000256" key="3">
    <source>
        <dbReference type="ARBA" id="ARBA00022801"/>
    </source>
</evidence>
<evidence type="ECO:0000256" key="2">
    <source>
        <dbReference type="ARBA" id="ARBA00009865"/>
    </source>
</evidence>
<evidence type="ECO:0000256" key="6">
    <source>
        <dbReference type="PIRSR" id="PIRSR026534-1"/>
    </source>
</evidence>
<dbReference type="EC" id="3.2.1.55" evidence="5"/>
<evidence type="ECO:0000313" key="11">
    <source>
        <dbReference type="Proteomes" id="UP000221538"/>
    </source>
</evidence>
<keyword evidence="4 5" id="KW-0326">Glycosidase</keyword>
<keyword evidence="3 5" id="KW-0378">Hydrolase</keyword>
<dbReference type="AlphaFoldDB" id="A0A292ZET2"/>
<reference evidence="10 11" key="2">
    <citation type="journal article" date="2013" name="Environ. Sci. Technol.">
        <title>The 4-tert-butylphenol-utilizing bacterium Sphingobium fuliginis OMI can degrade bisphenols via phenolic ring hydroxylation and meta-cleavage pathway.</title>
        <authorList>
            <person name="Ogata Y."/>
            <person name="Goda S."/>
            <person name="Toyama T."/>
            <person name="Sei K."/>
            <person name="Ike M."/>
        </authorList>
    </citation>
    <scope>NUCLEOTIDE SEQUENCE [LARGE SCALE GENOMIC DNA]</scope>
    <source>
        <strain evidence="10 11">OMI</strain>
    </source>
</reference>
<comment type="pathway">
    <text evidence="1 5">Glycan metabolism; L-arabinan degradation.</text>
</comment>
<dbReference type="InterPro" id="IPR023296">
    <property type="entry name" value="Glyco_hydro_beta-prop_sf"/>
</dbReference>
<feature type="binding site" evidence="7">
    <location>
        <position position="158"/>
    </location>
    <ligand>
        <name>substrate</name>
    </ligand>
</feature>
<dbReference type="SUPFAM" id="SSF75005">
    <property type="entry name" value="Arabinanase/levansucrase/invertase"/>
    <property type="match status" value="1"/>
</dbReference>
<dbReference type="Gene3D" id="2.115.10.20">
    <property type="entry name" value="Glycosyl hydrolase domain, family 43"/>
    <property type="match status" value="1"/>
</dbReference>
<feature type="active site" description="Proton acceptor" evidence="6">
    <location>
        <position position="79"/>
    </location>
</feature>
<evidence type="ECO:0000256" key="7">
    <source>
        <dbReference type="PIRSR" id="PIRSR026534-2"/>
    </source>
</evidence>
<dbReference type="GO" id="GO:0046558">
    <property type="term" value="F:arabinan endo-1,5-alpha-L-arabinosidase activity"/>
    <property type="evidence" value="ECO:0007669"/>
    <property type="project" value="InterPro"/>
</dbReference>
<dbReference type="EMBL" id="BEWI01000032">
    <property type="protein sequence ID" value="GAY21987.1"/>
    <property type="molecule type" value="Genomic_DNA"/>
</dbReference>
<accession>A0A292ZET2</accession>
<reference evidence="10 11" key="1">
    <citation type="journal article" date="2013" name="Biodegradation">
        <title>Occurrence of 4-tert-butylphenol (4-t-BP) biodegradation in an aquatic sample caused by the presence of Spirodela polyrrhiza and isolation of a 4-t-BP-utilizing bacterium.</title>
        <authorList>
            <person name="Ogata Y."/>
            <person name="Toyama T."/>
            <person name="Yu N."/>
            <person name="Wang X."/>
            <person name="Sei K."/>
            <person name="Ike M."/>
        </authorList>
    </citation>
    <scope>NUCLEOTIDE SEQUENCE [LARGE SCALE GENOMIC DNA]</scope>
    <source>
        <strain evidence="10 11">OMI</strain>
    </source>
</reference>
<evidence type="ECO:0000256" key="5">
    <source>
        <dbReference type="PIRNR" id="PIRNR026534"/>
    </source>
</evidence>
<feature type="site" description="Important for substrate recognition" evidence="8">
    <location>
        <position position="332"/>
    </location>
</feature>
<dbReference type="PANTHER" id="PTHR43301">
    <property type="entry name" value="ARABINAN ENDO-1,5-ALPHA-L-ARABINOSIDASE"/>
    <property type="match status" value="1"/>
</dbReference>
<feature type="binding site" evidence="7">
    <location>
        <position position="79"/>
    </location>
    <ligand>
        <name>substrate</name>
    </ligand>
</feature>
<organism evidence="10 11">
    <name type="scientific">Sphingobium fuliginis (strain ATCC 27551)</name>
    <dbReference type="NCBI Taxonomy" id="336203"/>
    <lineage>
        <taxon>Bacteria</taxon>
        <taxon>Pseudomonadati</taxon>
        <taxon>Pseudomonadota</taxon>
        <taxon>Alphaproteobacteria</taxon>
        <taxon>Sphingomonadales</taxon>
        <taxon>Sphingomonadaceae</taxon>
        <taxon>Sphingobium</taxon>
    </lineage>
</organism>
<feature type="active site" description="Proton donor" evidence="6">
    <location>
        <position position="258"/>
    </location>
</feature>
<sequence length="377" mass="41537">MERTEGGIAVRSILFSCAVFLRRSTLRPEPLSERAYMARQIIMKLMGLALLAAAGQAWAQQPGATLNSRLTGDLTPTHDPVIIREGDSYHVFSTGHGQRLIETRTSKDLVHWTVGDPVFTALPGWATKAIPGSNGMWAPDIRFVNGRYRLYYSVSTFGSNRSAIGLATSPTLDPKAKNYGWRDEGLVVMSTSTDDFNAIDPNFIVDREGRHWLALGSFWTGIKLFALDPKTGKPKDPKAKPHAIARRPAPTGGPAPVEAPFIVDHGGYYWLMASYDYCCKGVNSTYYTVIGRSRAITGPYLGKDGSSMMQGGGTIFLRADLQEQQRWRGPGHAGWLHDRDGTDYVVYHAYDKQANGAPTLRIAPVRWGADGWPVAEY</sequence>
<evidence type="ECO:0000256" key="1">
    <source>
        <dbReference type="ARBA" id="ARBA00004834"/>
    </source>
</evidence>
<dbReference type="GO" id="GO:0046556">
    <property type="term" value="F:alpha-L-arabinofuranosidase activity"/>
    <property type="evidence" value="ECO:0007669"/>
    <property type="project" value="UniProtKB-EC"/>
</dbReference>
<proteinExistence type="inferred from homology"/>
<dbReference type="PIRSF" id="PIRSF026534">
    <property type="entry name" value="Endo_alpha-L-arabinosidase"/>
    <property type="match status" value="1"/>
</dbReference>
<evidence type="ECO:0000313" key="10">
    <source>
        <dbReference type="EMBL" id="GAY21987.1"/>
    </source>
</evidence>
<evidence type="ECO:0000256" key="8">
    <source>
        <dbReference type="PIRSR" id="PIRSR026534-3"/>
    </source>
</evidence>
<comment type="similarity">
    <text evidence="2 5">Belongs to the glycosyl hydrolase 43 family.</text>
</comment>
<dbReference type="GO" id="GO:0031222">
    <property type="term" value="P:arabinan catabolic process"/>
    <property type="evidence" value="ECO:0007669"/>
    <property type="project" value="UniProtKB-UniPathway"/>
</dbReference>